<comment type="catalytic activity">
    <reaction evidence="6">
        <text>Endonucleolytic cleavage at apurinic or apyrimidinic sites to products with a 5'-phosphate.</text>
        <dbReference type="EC" id="3.1.21.7"/>
    </reaction>
</comment>
<evidence type="ECO:0000256" key="3">
    <source>
        <dbReference type="ARBA" id="ARBA00022722"/>
    </source>
</evidence>
<dbReference type="Pfam" id="PF04493">
    <property type="entry name" value="Endonuclease_5"/>
    <property type="match status" value="1"/>
</dbReference>
<dbReference type="PANTHER" id="PTHR28511">
    <property type="entry name" value="ENDONUCLEASE V"/>
    <property type="match status" value="1"/>
</dbReference>
<reference evidence="7 8" key="1">
    <citation type="submission" date="2020-01" db="EMBL/GenBank/DDBJ databases">
        <authorList>
            <person name="Gulvik C.A."/>
            <person name="Batra D.G."/>
        </authorList>
    </citation>
    <scope>NUCLEOTIDE SEQUENCE [LARGE SCALE GENOMIC DNA]</scope>
    <source>
        <strain evidence="7 8">W9323</strain>
    </source>
</reference>
<evidence type="ECO:0000313" key="7">
    <source>
        <dbReference type="EMBL" id="QKG83028.1"/>
    </source>
</evidence>
<dbReference type="GO" id="GO:0006281">
    <property type="term" value="P:DNA repair"/>
    <property type="evidence" value="ECO:0007669"/>
    <property type="project" value="UniProtKB-UniRule"/>
</dbReference>
<keyword evidence="5 6" id="KW-0378">Hydrolase</keyword>
<dbReference type="InterPro" id="IPR007581">
    <property type="entry name" value="Endonuclease-V"/>
</dbReference>
<proteinExistence type="inferred from homology"/>
<sequence>MNIHPYHSFDLTVSQMQEIQRELRKKIQETPDINQPKIVCGVDLSYWEDQAVAVITGMDYATKEIVETITYTDTVSHEYIPGFLAFRELPLFLKAWEQLKLEPDIVFFDGNGMLHPQRAGLATHASFFIQKPTIGIAKNHFIGTYDPPGETQGSYEYIRDQGEIVGAVLRTQTGIKPVYVSVGNQINLSNAIDLTMHFVGKHSRIPEITRQPDLLSKKIRRELQTKR</sequence>
<evidence type="ECO:0000256" key="5">
    <source>
        <dbReference type="ARBA" id="ARBA00022801"/>
    </source>
</evidence>
<dbReference type="AlphaFoldDB" id="A0A7D3XPX4"/>
<dbReference type="CDD" id="cd06559">
    <property type="entry name" value="Endonuclease_V"/>
    <property type="match status" value="1"/>
</dbReference>
<dbReference type="Proteomes" id="UP000503088">
    <property type="component" value="Chromosome"/>
</dbReference>
<protein>
    <recommendedName>
        <fullName evidence="6">Endonuclease V</fullName>
        <ecNumber evidence="6">3.1.21.7</ecNumber>
    </recommendedName>
    <alternativeName>
        <fullName evidence="6">Deoxyinosine 3'endonuclease</fullName>
    </alternativeName>
    <alternativeName>
        <fullName evidence="6">Deoxyribonuclease V</fullName>
        <shortName evidence="6">DNase V</shortName>
    </alternativeName>
</protein>
<dbReference type="GO" id="GO:0043737">
    <property type="term" value="F:deoxyribonuclease V activity"/>
    <property type="evidence" value="ECO:0007669"/>
    <property type="project" value="UniProtKB-UniRule"/>
</dbReference>
<dbReference type="GO" id="GO:0000287">
    <property type="term" value="F:magnesium ion binding"/>
    <property type="evidence" value="ECO:0007669"/>
    <property type="project" value="UniProtKB-UniRule"/>
</dbReference>
<comment type="cofactor">
    <cofactor evidence="6">
        <name>Mg(2+)</name>
        <dbReference type="ChEBI" id="CHEBI:18420"/>
    </cofactor>
</comment>
<keyword evidence="6" id="KW-0227">DNA damage</keyword>
<keyword evidence="6" id="KW-0234">DNA repair</keyword>
<evidence type="ECO:0000256" key="4">
    <source>
        <dbReference type="ARBA" id="ARBA00022759"/>
    </source>
</evidence>
<keyword evidence="8" id="KW-1185">Reference proteome</keyword>
<dbReference type="GO" id="GO:0003727">
    <property type="term" value="F:single-stranded RNA binding"/>
    <property type="evidence" value="ECO:0007669"/>
    <property type="project" value="TreeGrafter"/>
</dbReference>
<feature type="binding site" evidence="6">
    <location>
        <position position="109"/>
    </location>
    <ligand>
        <name>Mg(2+)</name>
        <dbReference type="ChEBI" id="CHEBI:18420"/>
    </ligand>
</feature>
<dbReference type="GO" id="GO:0016891">
    <property type="term" value="F:RNA endonuclease activity producing 5'-phosphomonoesters, hydrolytic mechanism"/>
    <property type="evidence" value="ECO:0007669"/>
    <property type="project" value="TreeGrafter"/>
</dbReference>
<keyword evidence="6" id="KW-0479">Metal-binding</keyword>
<evidence type="ECO:0000256" key="2">
    <source>
        <dbReference type="ARBA" id="ARBA00022490"/>
    </source>
</evidence>
<comment type="function">
    <text evidence="6">DNA repair enzyme involved in the repair of deaminated bases. Selectively cleaves double-stranded DNA at the second phosphodiester bond 3' to a deoxyinosine leaving behind the intact lesion on the nicked DNA.</text>
</comment>
<keyword evidence="6" id="KW-0460">Magnesium</keyword>
<name>A0A7D3XPX4_9BACL</name>
<dbReference type="EMBL" id="CP048104">
    <property type="protein sequence ID" value="QKG83028.1"/>
    <property type="molecule type" value="Genomic_DNA"/>
</dbReference>
<keyword evidence="4 6" id="KW-0255">Endonuclease</keyword>
<gene>
    <name evidence="6" type="primary">nfi</name>
    <name evidence="7" type="ORF">GXN76_00135</name>
</gene>
<dbReference type="HAMAP" id="MF_00801">
    <property type="entry name" value="Endonuclease_5"/>
    <property type="match status" value="1"/>
</dbReference>
<comment type="similarity">
    <text evidence="6">Belongs to the endonuclease V family.</text>
</comment>
<feature type="site" description="Interaction with target DNA" evidence="6">
    <location>
        <position position="79"/>
    </location>
</feature>
<evidence type="ECO:0000313" key="8">
    <source>
        <dbReference type="Proteomes" id="UP000503088"/>
    </source>
</evidence>
<dbReference type="EC" id="3.1.21.7" evidence="6"/>
<evidence type="ECO:0000256" key="1">
    <source>
        <dbReference type="ARBA" id="ARBA00004496"/>
    </source>
</evidence>
<accession>A0A7D3XPX4</accession>
<dbReference type="PANTHER" id="PTHR28511:SF1">
    <property type="entry name" value="ENDONUCLEASE V"/>
    <property type="match status" value="1"/>
</dbReference>
<keyword evidence="3 6" id="KW-0540">Nuclease</keyword>
<feature type="binding site" evidence="6">
    <location>
        <position position="43"/>
    </location>
    <ligand>
        <name>Mg(2+)</name>
        <dbReference type="ChEBI" id="CHEBI:18420"/>
    </ligand>
</feature>
<dbReference type="KEGG" id="kpul:GXN76_00135"/>
<dbReference type="GO" id="GO:0005737">
    <property type="term" value="C:cytoplasm"/>
    <property type="evidence" value="ECO:0007669"/>
    <property type="project" value="UniProtKB-SubCell"/>
</dbReference>
<keyword evidence="2 6" id="KW-0963">Cytoplasm</keyword>
<evidence type="ECO:0000256" key="6">
    <source>
        <dbReference type="HAMAP-Rule" id="MF_00801"/>
    </source>
</evidence>
<comment type="subcellular location">
    <subcellularLocation>
        <location evidence="1 6">Cytoplasm</location>
    </subcellularLocation>
</comment>
<dbReference type="RefSeq" id="WP_173218974.1">
    <property type="nucleotide sequence ID" value="NZ_CP048104.1"/>
</dbReference>
<organism evidence="7 8">
    <name type="scientific">Kroppenstedtia pulmonis</name>
    <dbReference type="NCBI Taxonomy" id="1380685"/>
    <lineage>
        <taxon>Bacteria</taxon>
        <taxon>Bacillati</taxon>
        <taxon>Bacillota</taxon>
        <taxon>Bacilli</taxon>
        <taxon>Bacillales</taxon>
        <taxon>Thermoactinomycetaceae</taxon>
        <taxon>Kroppenstedtia</taxon>
    </lineage>
</organism>
<dbReference type="Gene3D" id="3.30.2170.10">
    <property type="entry name" value="archaeoglobus fulgidus dsm 4304 superfamily"/>
    <property type="match status" value="1"/>
</dbReference>